<dbReference type="Gene3D" id="2.60.40.640">
    <property type="match status" value="2"/>
</dbReference>
<evidence type="ECO:0000313" key="4">
    <source>
        <dbReference type="EMBL" id="CAL8118050.1"/>
    </source>
</evidence>
<feature type="region of interest" description="Disordered" evidence="2">
    <location>
        <begin position="412"/>
        <end position="443"/>
    </location>
</feature>
<dbReference type="Pfam" id="PF02752">
    <property type="entry name" value="Arrestin_C"/>
    <property type="match status" value="1"/>
</dbReference>
<feature type="domain" description="Arrestin C-terminal-like" evidence="3">
    <location>
        <begin position="185"/>
        <end position="317"/>
    </location>
</feature>
<dbReference type="InterPro" id="IPR050357">
    <property type="entry name" value="Arrestin_domain-protein"/>
</dbReference>
<sequence length="457" mass="51171">MSPSKPKDIVIELDNPYRSYFAGQVIQGRVVVHNDKPKTTKKLTILLEGSGRVRWSESHTTTHITGRGQRKTETKKVWFTATETYVQYKLQLVGDGQNFITLPEGKSTYPFQFILPATLPSAFTSKIGFVSYFLEAEMKRPLLKQDKKMALPITVNALLDLNLEQRAMLTQRIKRVKRSNLFACRKGQLGFELRLKRSGYVSGEALDFSCEITNSSSSTKVNHLKAMLVQNIIYFAQNRSRSQKRTVRELKGPAIECGDHEMWCPTCLTIPSLPPTRLGGNCRIIDVQYFLEVEMSISGLSTALTGELPIIIGTIPLRTTFEQLRRLSIRPPPQVQPQPISIGSQVPYAVPGTSASLLPNVSPTDNRPPPQYFQDTILDEPSNAPPSAPFLPEYSDLPPPTYAEAVLTESFTWNPEGDDDTDSNSHEKQREAGINTNDLPTAPPMYEFVPSYITYGK</sequence>
<dbReference type="SMART" id="SM01017">
    <property type="entry name" value="Arrestin_C"/>
    <property type="match status" value="2"/>
</dbReference>
<dbReference type="Pfam" id="PF00339">
    <property type="entry name" value="Arrestin_N"/>
    <property type="match status" value="1"/>
</dbReference>
<evidence type="ECO:0000256" key="1">
    <source>
        <dbReference type="ARBA" id="ARBA00005298"/>
    </source>
</evidence>
<keyword evidence="5" id="KW-1185">Reference proteome</keyword>
<proteinExistence type="inferred from homology"/>
<evidence type="ECO:0000256" key="2">
    <source>
        <dbReference type="SAM" id="MobiDB-lite"/>
    </source>
</evidence>
<gene>
    <name evidence="4" type="ORF">ODALV1_LOCUS17959</name>
</gene>
<name>A0ABP1R733_9HEXA</name>
<dbReference type="PANTHER" id="PTHR11188">
    <property type="entry name" value="ARRESTIN DOMAIN CONTAINING PROTEIN"/>
    <property type="match status" value="1"/>
</dbReference>
<dbReference type="InterPro" id="IPR014756">
    <property type="entry name" value="Ig_E-set"/>
</dbReference>
<dbReference type="InterPro" id="IPR011022">
    <property type="entry name" value="Arrestin_C-like"/>
</dbReference>
<accession>A0ABP1R733</accession>
<reference evidence="4 5" key="1">
    <citation type="submission" date="2024-08" db="EMBL/GenBank/DDBJ databases">
        <authorList>
            <person name="Cucini C."/>
            <person name="Frati F."/>
        </authorList>
    </citation>
    <scope>NUCLEOTIDE SEQUENCE [LARGE SCALE GENOMIC DNA]</scope>
</reference>
<dbReference type="InterPro" id="IPR014752">
    <property type="entry name" value="Arrestin-like_C"/>
</dbReference>
<comment type="caution">
    <text evidence="4">The sequence shown here is derived from an EMBL/GenBank/DDBJ whole genome shotgun (WGS) entry which is preliminary data.</text>
</comment>
<dbReference type="EMBL" id="CAXLJM020000057">
    <property type="protein sequence ID" value="CAL8118050.1"/>
    <property type="molecule type" value="Genomic_DNA"/>
</dbReference>
<dbReference type="InterPro" id="IPR011021">
    <property type="entry name" value="Arrestin-like_N"/>
</dbReference>
<comment type="similarity">
    <text evidence="1">Belongs to the arrestin family.</text>
</comment>
<protein>
    <recommendedName>
        <fullName evidence="3">Arrestin C-terminal-like domain-containing protein</fullName>
    </recommendedName>
</protein>
<dbReference type="SUPFAM" id="SSF81296">
    <property type="entry name" value="E set domains"/>
    <property type="match status" value="2"/>
</dbReference>
<organism evidence="4 5">
    <name type="scientific">Orchesella dallaii</name>
    <dbReference type="NCBI Taxonomy" id="48710"/>
    <lineage>
        <taxon>Eukaryota</taxon>
        <taxon>Metazoa</taxon>
        <taxon>Ecdysozoa</taxon>
        <taxon>Arthropoda</taxon>
        <taxon>Hexapoda</taxon>
        <taxon>Collembola</taxon>
        <taxon>Entomobryomorpha</taxon>
        <taxon>Entomobryoidea</taxon>
        <taxon>Orchesellidae</taxon>
        <taxon>Orchesellinae</taxon>
        <taxon>Orchesella</taxon>
    </lineage>
</organism>
<feature type="domain" description="Arrestin C-terminal-like" evidence="3">
    <location>
        <begin position="5"/>
        <end position="158"/>
    </location>
</feature>
<evidence type="ECO:0000313" key="5">
    <source>
        <dbReference type="Proteomes" id="UP001642540"/>
    </source>
</evidence>
<dbReference type="Proteomes" id="UP001642540">
    <property type="component" value="Unassembled WGS sequence"/>
</dbReference>
<evidence type="ECO:0000259" key="3">
    <source>
        <dbReference type="SMART" id="SM01017"/>
    </source>
</evidence>
<dbReference type="PANTHER" id="PTHR11188:SF176">
    <property type="entry name" value="ARRESTIN DOMAIN-CONTAINING PROTEIN 1"/>
    <property type="match status" value="1"/>
</dbReference>